<organism evidence="1 2">
    <name type="scientific">Streptomyces thioluteus</name>
    <dbReference type="NCBI Taxonomy" id="66431"/>
    <lineage>
        <taxon>Bacteria</taxon>
        <taxon>Bacillati</taxon>
        <taxon>Actinomycetota</taxon>
        <taxon>Actinomycetes</taxon>
        <taxon>Kitasatosporales</taxon>
        <taxon>Streptomycetaceae</taxon>
        <taxon>Streptomyces</taxon>
    </lineage>
</organism>
<keyword evidence="2" id="KW-1185">Reference proteome</keyword>
<proteinExistence type="predicted"/>
<name>A0ABN3WHY5_STRTU</name>
<dbReference type="Proteomes" id="UP001501102">
    <property type="component" value="Unassembled WGS sequence"/>
</dbReference>
<protein>
    <recommendedName>
        <fullName evidence="3">VTC domain-containing protein</fullName>
    </recommendedName>
</protein>
<reference evidence="1 2" key="1">
    <citation type="journal article" date="2019" name="Int. J. Syst. Evol. Microbiol.">
        <title>The Global Catalogue of Microorganisms (GCM) 10K type strain sequencing project: providing services to taxonomists for standard genome sequencing and annotation.</title>
        <authorList>
            <consortium name="The Broad Institute Genomics Platform"/>
            <consortium name="The Broad Institute Genome Sequencing Center for Infectious Disease"/>
            <person name="Wu L."/>
            <person name="Ma J."/>
        </authorList>
    </citation>
    <scope>NUCLEOTIDE SEQUENCE [LARGE SCALE GENOMIC DNA]</scope>
    <source>
        <strain evidence="1 2">JCM 4087</strain>
    </source>
</reference>
<evidence type="ECO:0000313" key="2">
    <source>
        <dbReference type="Proteomes" id="UP001501102"/>
    </source>
</evidence>
<accession>A0ABN3WHY5</accession>
<evidence type="ECO:0000313" key="1">
    <source>
        <dbReference type="EMBL" id="GAA2916756.1"/>
    </source>
</evidence>
<sequence>MAGADSPLDAGHRAYLAGTLRHAYGIEVPEGLGPSLSTDYLRATLVGDGERVTCDAGLSCADLGTGRTVRCDPGLVLVETKTARHLGAADRILHAWGLRPAVFTKYCGAFTALRPALPGNRWHRAASRVFGPFGPFGPAPRISGPSTVIRRDPP</sequence>
<evidence type="ECO:0008006" key="3">
    <source>
        <dbReference type="Google" id="ProtNLM"/>
    </source>
</evidence>
<gene>
    <name evidence="1" type="ORF">GCM10020221_10910</name>
</gene>
<comment type="caution">
    <text evidence="1">The sequence shown here is derived from an EMBL/GenBank/DDBJ whole genome shotgun (WGS) entry which is preliminary data.</text>
</comment>
<dbReference type="EMBL" id="BAAAXZ010000040">
    <property type="protein sequence ID" value="GAA2916756.1"/>
    <property type="molecule type" value="Genomic_DNA"/>
</dbReference>